<gene>
    <name evidence="1" type="ORF">Cni_G16113</name>
</gene>
<organism evidence="1 2">
    <name type="scientific">Canna indica</name>
    <name type="common">Indian-shot</name>
    <dbReference type="NCBI Taxonomy" id="4628"/>
    <lineage>
        <taxon>Eukaryota</taxon>
        <taxon>Viridiplantae</taxon>
        <taxon>Streptophyta</taxon>
        <taxon>Embryophyta</taxon>
        <taxon>Tracheophyta</taxon>
        <taxon>Spermatophyta</taxon>
        <taxon>Magnoliopsida</taxon>
        <taxon>Liliopsida</taxon>
        <taxon>Zingiberales</taxon>
        <taxon>Cannaceae</taxon>
        <taxon>Canna</taxon>
    </lineage>
</organism>
<name>A0AAQ3KFQ8_9LILI</name>
<evidence type="ECO:0000313" key="1">
    <source>
        <dbReference type="EMBL" id="WOL07372.1"/>
    </source>
</evidence>
<dbReference type="AlphaFoldDB" id="A0AAQ3KFQ8"/>
<dbReference type="Proteomes" id="UP001327560">
    <property type="component" value="Chromosome 5"/>
</dbReference>
<keyword evidence="2" id="KW-1185">Reference proteome</keyword>
<dbReference type="EMBL" id="CP136894">
    <property type="protein sequence ID" value="WOL07372.1"/>
    <property type="molecule type" value="Genomic_DNA"/>
</dbReference>
<evidence type="ECO:0000313" key="2">
    <source>
        <dbReference type="Proteomes" id="UP001327560"/>
    </source>
</evidence>
<accession>A0AAQ3KFQ8</accession>
<protein>
    <submittedName>
        <fullName evidence="1">Uncharacterized protein</fullName>
    </submittedName>
</protein>
<proteinExistence type="predicted"/>
<reference evidence="1 2" key="1">
    <citation type="submission" date="2023-10" db="EMBL/GenBank/DDBJ databases">
        <title>Chromosome-scale genome assembly provides insights into flower coloration mechanisms of Canna indica.</title>
        <authorList>
            <person name="Li C."/>
        </authorList>
    </citation>
    <scope>NUCLEOTIDE SEQUENCE [LARGE SCALE GENOMIC DNA]</scope>
    <source>
        <tissue evidence="1">Flower</tissue>
    </source>
</reference>
<sequence>MAMVVEADVPPFVPNSRSFENLAQELAVVFSSAPLKPPPMQQRSKKKSSKELSLRALYNKVSALDRQISLKWSAKAEVKWLGEGDNNTADFHKVVTARRRSNRILSLVDHFDFTVTNVDDMLNIFASHYSSLWSQPSPPSSSIGWPSFISLSSSISSDLIFLFTASEV</sequence>